<keyword evidence="3" id="KW-1185">Reference proteome</keyword>
<dbReference type="NCBIfam" id="TIGR03897">
    <property type="entry name" value="lanti_2_LanM"/>
    <property type="match status" value="1"/>
</dbReference>
<dbReference type="InterPro" id="IPR007822">
    <property type="entry name" value="LANC-like"/>
</dbReference>
<gene>
    <name evidence="2" type="primary">lanM</name>
    <name evidence="2" type="ORF">FLB61_11280</name>
</gene>
<name>A0ABS7L974_9FIRM</name>
<accession>A0ABS7L974</accession>
<reference evidence="2 3" key="1">
    <citation type="journal article" date="2020" name="New Microbes New Infect">
        <title>Sellimonas caecigallum sp. nov., description and genome sequence of a new member of the Sellimonas genus isolated from the cecum of feral chicken.</title>
        <authorList>
            <person name="Wongkuna S."/>
            <person name="Ghimire S."/>
            <person name="Antony L."/>
            <person name="Chankhamhaengdecha S."/>
            <person name="Janvilisri T."/>
            <person name="Scaria J."/>
        </authorList>
    </citation>
    <scope>NUCLEOTIDE SEQUENCE [LARGE SCALE GENOMIC DNA]</scope>
    <source>
        <strain evidence="2 3">SW451</strain>
    </source>
</reference>
<dbReference type="SUPFAM" id="SSF158745">
    <property type="entry name" value="LanC-like"/>
    <property type="match status" value="1"/>
</dbReference>
<dbReference type="InterPro" id="IPR025410">
    <property type="entry name" value="Lant_dehyd"/>
</dbReference>
<comment type="caution">
    <text evidence="2">The sequence shown here is derived from an EMBL/GenBank/DDBJ whole genome shotgun (WGS) entry which is preliminary data.</text>
</comment>
<dbReference type="PANTHER" id="PTHR12736">
    <property type="entry name" value="LANC-LIKE PROTEIN"/>
    <property type="match status" value="1"/>
</dbReference>
<dbReference type="Pfam" id="PF13575">
    <property type="entry name" value="DUF4135"/>
    <property type="match status" value="1"/>
</dbReference>
<sequence length="942" mass="110016">MREAYLSERIYQDTNSENFINEERKRYWEQLLGKEIVKEMITGKPEFLYYLQEQLFETKIQPNDSILKAKIQEKEMERTKLTNKATGKIYFEQFYQSFVIQGKYELARRIASFEDIDEVVYGNFIGDLSVRLQNISLRTLIAELHGYKEKGKLYGNSTEEEYQSFCRIVGTREFFLHIEKTYPVLIRCITECVEKTIHFYEKVILWFCRDKEQIKHTFCNGKDKDIGKIIKIESGLSDLHNEGQQVLKIGFQNGEKILLKPRSMKNEQTYLELLEWISKRTGTEQYYPLFLSYEDHSWCSIAEYQMCKSHEELGRYYRRLGEQLFLTYFLGTKDIHYENLIACGEYPVIVDLEALTYNTSVKNCHKAKDVILDWINESVLSVGILPSYTWNSDGKGIDSSAMNGKGGQKLPFRMPVLANGETSDIRIVYKERISSDGKNIARTEEGEEKLTEYIEDVIKGFAAAYLCAAKEKKEFADQIKKLRHLESRYIVAHTQRYTMLLSSSYHPSLLMDGADREIFFYALKEGRKDYEKEIIQREIRTLLAGDIPSFSFCMDDTGIYAGKERCRQGYFEETSYNRLQKKTDRLCLEDLQNQCDLIRTSMELIPENQTDYCNKMYKTGKCTNWSIEAEEKSRAQVVDSLADRLCRYAIWNTNKTEVSWFVLRFSAQESCAWGIRPMGMYLYDGLAGMLLLTTMLRSFSKYEKIKEYQKVLKRQLFQYTDKGAKSCTNLQSRSIGAYSGEGSLVYTYLNLYKMTDKKEYLNYAIKHTEIVYEILGEETSYDLVEGAAGAAWVFLLLYEETGNQIYVKYAEKTIQFMMPLSVQIKNGIGWNVENQSNAMGGMAHGNAGILMPVIYLWELTKKKEYEILAEQIWKYEDSLYQERTGNWIDVRAKGEMEEDAVAWCHGAAGILLSRVWCYERVTDKKWKNRLRTDAEKAYEKTR</sequence>
<dbReference type="Proteomes" id="UP000779049">
    <property type="component" value="Unassembled WGS sequence"/>
</dbReference>
<dbReference type="Pfam" id="PF05147">
    <property type="entry name" value="LANC_like"/>
    <property type="match status" value="1"/>
</dbReference>
<dbReference type="PRINTS" id="PR01950">
    <property type="entry name" value="LANCSUPER"/>
</dbReference>
<dbReference type="EMBL" id="VIRV01000021">
    <property type="protein sequence ID" value="MBY0759656.1"/>
    <property type="molecule type" value="Genomic_DNA"/>
</dbReference>
<evidence type="ECO:0000259" key="1">
    <source>
        <dbReference type="Pfam" id="PF13575"/>
    </source>
</evidence>
<dbReference type="InterPro" id="IPR017146">
    <property type="entry name" value="Lanti_2_LanM"/>
</dbReference>
<evidence type="ECO:0000313" key="2">
    <source>
        <dbReference type="EMBL" id="MBY0759656.1"/>
    </source>
</evidence>
<dbReference type="RefSeq" id="WP_221920219.1">
    <property type="nucleotide sequence ID" value="NZ_VIRV01000021.1"/>
</dbReference>
<dbReference type="Gene3D" id="1.50.10.10">
    <property type="match status" value="1"/>
</dbReference>
<feature type="non-terminal residue" evidence="2">
    <location>
        <position position="942"/>
    </location>
</feature>
<dbReference type="CDD" id="cd04792">
    <property type="entry name" value="LanM-like"/>
    <property type="match status" value="1"/>
</dbReference>
<dbReference type="PIRSF" id="PIRSF037228">
    <property type="entry name" value="Lant_mod_RumM"/>
    <property type="match status" value="1"/>
</dbReference>
<feature type="domain" description="Lantibiotic biosynthesis protein dehydration" evidence="1">
    <location>
        <begin position="182"/>
        <end position="552"/>
    </location>
</feature>
<dbReference type="PANTHER" id="PTHR12736:SF7">
    <property type="entry name" value="LANC-LIKE PROTEIN 3"/>
    <property type="match status" value="1"/>
</dbReference>
<evidence type="ECO:0000313" key="3">
    <source>
        <dbReference type="Proteomes" id="UP000779049"/>
    </source>
</evidence>
<protein>
    <submittedName>
        <fullName evidence="2">Type 2 lantipeptide synthetase LanM</fullName>
    </submittedName>
</protein>
<organism evidence="2 3">
    <name type="scientific">Sellimonas caecigallum</name>
    <dbReference type="NCBI Taxonomy" id="2592333"/>
    <lineage>
        <taxon>Bacteria</taxon>
        <taxon>Bacillati</taxon>
        <taxon>Bacillota</taxon>
        <taxon>Clostridia</taxon>
        <taxon>Lachnospirales</taxon>
        <taxon>Lachnospiraceae</taxon>
        <taxon>Sellimonas</taxon>
    </lineage>
</organism>
<dbReference type="SMART" id="SM01260">
    <property type="entry name" value="LANC_like"/>
    <property type="match status" value="1"/>
</dbReference>
<proteinExistence type="predicted"/>
<dbReference type="InterPro" id="IPR012341">
    <property type="entry name" value="6hp_glycosidase-like_sf"/>
</dbReference>